<feature type="chain" id="PRO_5047435151" evidence="9">
    <location>
        <begin position="20"/>
        <end position="742"/>
    </location>
</feature>
<keyword evidence="9" id="KW-0732">Signal</keyword>
<evidence type="ECO:0000256" key="9">
    <source>
        <dbReference type="SAM" id="SignalP"/>
    </source>
</evidence>
<keyword evidence="4 8" id="KW-1133">Transmembrane helix</keyword>
<dbReference type="Gene3D" id="1.20.1640.10">
    <property type="entry name" value="Multidrug efflux transporter AcrB transmembrane domain"/>
    <property type="match status" value="1"/>
</dbReference>
<dbReference type="PANTHER" id="PTHR46022">
    <property type="entry name" value="PROTEIN PATCHED"/>
    <property type="match status" value="1"/>
</dbReference>
<evidence type="ECO:0000256" key="5">
    <source>
        <dbReference type="ARBA" id="ARBA00023136"/>
    </source>
</evidence>
<evidence type="ECO:0000313" key="11">
    <source>
        <dbReference type="RefSeq" id="XP_012939883.1"/>
    </source>
</evidence>
<reference evidence="11" key="1">
    <citation type="submission" date="2025-08" db="UniProtKB">
        <authorList>
            <consortium name="RefSeq"/>
        </authorList>
    </citation>
    <scope>IDENTIFICATION</scope>
</reference>
<feature type="compositionally biased region" description="Basic residues" evidence="7">
    <location>
        <begin position="458"/>
        <end position="480"/>
    </location>
</feature>
<keyword evidence="10" id="KW-1185">Reference proteome</keyword>
<dbReference type="Proteomes" id="UP000694888">
    <property type="component" value="Unplaced"/>
</dbReference>
<keyword evidence="5 8" id="KW-0472">Membrane</keyword>
<keyword evidence="3 8" id="KW-0812">Transmembrane</keyword>
<evidence type="ECO:0000256" key="4">
    <source>
        <dbReference type="ARBA" id="ARBA00022989"/>
    </source>
</evidence>
<protein>
    <submittedName>
        <fullName evidence="11">Protein patched homolog 1</fullName>
    </submittedName>
</protein>
<feature type="compositionally biased region" description="Low complexity" evidence="7">
    <location>
        <begin position="701"/>
        <end position="715"/>
    </location>
</feature>
<feature type="region of interest" description="Disordered" evidence="7">
    <location>
        <begin position="439"/>
        <end position="480"/>
    </location>
</feature>
<evidence type="ECO:0000313" key="10">
    <source>
        <dbReference type="Proteomes" id="UP000694888"/>
    </source>
</evidence>
<feature type="transmembrane region" description="Helical" evidence="8">
    <location>
        <begin position="276"/>
        <end position="297"/>
    </location>
</feature>
<keyword evidence="6" id="KW-0325">Glycoprotein</keyword>
<feature type="compositionally biased region" description="Polar residues" evidence="7">
    <location>
        <begin position="553"/>
        <end position="565"/>
    </location>
</feature>
<accession>A0ABM1A365</accession>
<dbReference type="GeneID" id="101854509"/>
<feature type="transmembrane region" description="Helical" evidence="8">
    <location>
        <begin position="304"/>
        <end position="326"/>
    </location>
</feature>
<feature type="signal peptide" evidence="9">
    <location>
        <begin position="1"/>
        <end position="19"/>
    </location>
</feature>
<comment type="subcellular location">
    <subcellularLocation>
        <location evidence="1">Membrane</location>
        <topology evidence="1">Multi-pass membrane protein</topology>
    </subcellularLocation>
</comment>
<dbReference type="RefSeq" id="XP_012939883.1">
    <property type="nucleotide sequence ID" value="XM_013084429.2"/>
</dbReference>
<dbReference type="PANTHER" id="PTHR46022:SF1">
    <property type="entry name" value="PROTEIN PATCHED"/>
    <property type="match status" value="1"/>
</dbReference>
<gene>
    <name evidence="11" type="primary">LOC101854509</name>
</gene>
<feature type="region of interest" description="Disordered" evidence="7">
    <location>
        <begin position="523"/>
        <end position="587"/>
    </location>
</feature>
<comment type="similarity">
    <text evidence="2">Belongs to the patched family.</text>
</comment>
<feature type="region of interest" description="Disordered" evidence="7">
    <location>
        <begin position="600"/>
        <end position="742"/>
    </location>
</feature>
<dbReference type="SUPFAM" id="SSF82866">
    <property type="entry name" value="Multidrug efflux transporter AcrB transmembrane domain"/>
    <property type="match status" value="1"/>
</dbReference>
<evidence type="ECO:0000256" key="1">
    <source>
        <dbReference type="ARBA" id="ARBA00004141"/>
    </source>
</evidence>
<feature type="transmembrane region" description="Helical" evidence="8">
    <location>
        <begin position="372"/>
        <end position="391"/>
    </location>
</feature>
<evidence type="ECO:0000256" key="7">
    <source>
        <dbReference type="SAM" id="MobiDB-lite"/>
    </source>
</evidence>
<feature type="compositionally biased region" description="Basic residues" evidence="7">
    <location>
        <begin position="527"/>
        <end position="537"/>
    </location>
</feature>
<feature type="compositionally biased region" description="Polar residues" evidence="7">
    <location>
        <begin position="682"/>
        <end position="691"/>
    </location>
</feature>
<feature type="transmembrane region" description="Helical" evidence="8">
    <location>
        <begin position="332"/>
        <end position="360"/>
    </location>
</feature>
<sequence>MKVTVIATFLVFLILGAWGTAQVKDGLDLADVVPRDTNEFEFLQAQSKYFGFYSINAITQGNFDYANNQQLLYQYHNAFQRIRKIIRRDDGSLPGFWLDMFRQWLADLQHSFDRDYHKGLVSPSGCKPNASEETILAFKLLSQTGDINNPVNKDQMNRIRLVDDQGNIYPPAFYNYLTAWTTNDAMAYSASMANFHPLPKYWLHDPNDHNFEIHKSQHLVYTQLPFYLTNISSTEEVIEVITEIRSICEQFSDKGLPNFPSGVPFTFYEQYINLRFYLMLSILCVLVVSLVVLTVVLMNPWIAIIVVVVLSMILVELFGFMGIVGIKLSAVPAVILIMTVGIGVEFTLHLSVGFITAIGSRNRRMCMALEHTFAPVIHGAISTFLGILMLVGTEFDFIVKYFFNVLAALVVIGLFNGLMLLPVLLSILGPKGEVIPKDNGDCLATPTPEPSPKLDRYSHHHHHHHGGSGRSHRSGGRRVYPRVNSDISLSTISEEPTQYSSHEIIVQPEVVVETTTLPGTCQDMHHQQQHQHPHHRTSSSGGGGNNSNSNNGVIATTSTVYNHNNSTSSSRTSLSPPDTPPPPLPAHVTRVKATATVKVEVHTPIPGSVNQEHTYKSKRRKNRDGFENTSSSDSDAGRRRRKCEREAQTTSSDYPPSSRSREGTSSSSSSRTQAHPPPPPTSSATLQLQPPSSHRRGSGRGESWSHSGSSVMSSSRRSRRRARREEEEEEDYASSDQDCSNV</sequence>
<organism evidence="10 11">
    <name type="scientific">Aplysia californica</name>
    <name type="common">California sea hare</name>
    <dbReference type="NCBI Taxonomy" id="6500"/>
    <lineage>
        <taxon>Eukaryota</taxon>
        <taxon>Metazoa</taxon>
        <taxon>Spiralia</taxon>
        <taxon>Lophotrochozoa</taxon>
        <taxon>Mollusca</taxon>
        <taxon>Gastropoda</taxon>
        <taxon>Heterobranchia</taxon>
        <taxon>Euthyneura</taxon>
        <taxon>Tectipleura</taxon>
        <taxon>Aplysiida</taxon>
        <taxon>Aplysioidea</taxon>
        <taxon>Aplysiidae</taxon>
        <taxon>Aplysia</taxon>
    </lineage>
</organism>
<name>A0ABM1A365_APLCA</name>
<evidence type="ECO:0000256" key="2">
    <source>
        <dbReference type="ARBA" id="ARBA00005585"/>
    </source>
</evidence>
<evidence type="ECO:0000256" key="8">
    <source>
        <dbReference type="SAM" id="Phobius"/>
    </source>
</evidence>
<evidence type="ECO:0000256" key="6">
    <source>
        <dbReference type="ARBA" id="ARBA00023180"/>
    </source>
</evidence>
<feature type="transmembrane region" description="Helical" evidence="8">
    <location>
        <begin position="403"/>
        <end position="428"/>
    </location>
</feature>
<proteinExistence type="inferred from homology"/>
<feature type="compositionally biased region" description="Low complexity" evidence="7">
    <location>
        <begin position="566"/>
        <end position="576"/>
    </location>
</feature>
<evidence type="ECO:0000256" key="3">
    <source>
        <dbReference type="ARBA" id="ARBA00022692"/>
    </source>
</evidence>